<feature type="signal peptide" evidence="1">
    <location>
        <begin position="1"/>
        <end position="21"/>
    </location>
</feature>
<evidence type="ECO:0000256" key="1">
    <source>
        <dbReference type="SAM" id="SignalP"/>
    </source>
</evidence>
<sequence>MGPKAVALVLLLALAGCPATSGSFCDVARPARLSAAAVDALTDAQASTLLAYNRKGEKLCGWKAH</sequence>
<keyword evidence="1" id="KW-0732">Signal</keyword>
<evidence type="ECO:0000313" key="3">
    <source>
        <dbReference type="Proteomes" id="UP001152178"/>
    </source>
</evidence>
<proteinExistence type="predicted"/>
<reference evidence="2" key="1">
    <citation type="submission" date="2022-11" db="EMBL/GenBank/DDBJ databases">
        <authorList>
            <person name="Coimbra C."/>
        </authorList>
    </citation>
    <scope>NUCLEOTIDE SEQUENCE</scope>
    <source>
        <strain evidence="2">Jales19</strain>
    </source>
</reference>
<evidence type="ECO:0000313" key="2">
    <source>
        <dbReference type="EMBL" id="MCZ8545086.1"/>
    </source>
</evidence>
<accession>A0ABT4QU87</accession>
<protein>
    <recommendedName>
        <fullName evidence="4">Lipoprotein</fullName>
    </recommendedName>
</protein>
<keyword evidence="3" id="KW-1185">Reference proteome</keyword>
<evidence type="ECO:0008006" key="4">
    <source>
        <dbReference type="Google" id="ProtNLM"/>
    </source>
</evidence>
<comment type="caution">
    <text evidence="2">The sequence shown here is derived from an EMBL/GenBank/DDBJ whole genome shotgun (WGS) entry which is preliminary data.</text>
</comment>
<name>A0ABT4QU87_9HYPH</name>
<feature type="chain" id="PRO_5047019526" description="Lipoprotein" evidence="1">
    <location>
        <begin position="22"/>
        <end position="65"/>
    </location>
</feature>
<dbReference type="RefSeq" id="WP_269905580.1">
    <property type="nucleotide sequence ID" value="NZ_JAPFQA010000004.1"/>
</dbReference>
<gene>
    <name evidence="2" type="ORF">OOJ09_12905</name>
</gene>
<dbReference type="EMBL" id="JAPFQA010000004">
    <property type="protein sequence ID" value="MCZ8545086.1"/>
    <property type="molecule type" value="Genomic_DNA"/>
</dbReference>
<dbReference type="Proteomes" id="UP001152178">
    <property type="component" value="Unassembled WGS sequence"/>
</dbReference>
<dbReference type="PROSITE" id="PS51257">
    <property type="entry name" value="PROKAR_LIPOPROTEIN"/>
    <property type="match status" value="1"/>
</dbReference>
<organism evidence="2 3">
    <name type="scientific">Mesorhizobium qingshengii</name>
    <dbReference type="NCBI Taxonomy" id="1165689"/>
    <lineage>
        <taxon>Bacteria</taxon>
        <taxon>Pseudomonadati</taxon>
        <taxon>Pseudomonadota</taxon>
        <taxon>Alphaproteobacteria</taxon>
        <taxon>Hyphomicrobiales</taxon>
        <taxon>Phyllobacteriaceae</taxon>
        <taxon>Mesorhizobium</taxon>
    </lineage>
</organism>